<dbReference type="Proteomes" id="UP000179920">
    <property type="component" value="Chromosome XII"/>
</dbReference>
<reference evidence="3" key="2">
    <citation type="submission" date="2016-04" db="EMBL/GenBank/DDBJ databases">
        <authorList>
            <person name="Evans L.H."/>
            <person name="Alamgir A."/>
            <person name="Owens N."/>
            <person name="Weber N.D."/>
            <person name="Virtaneva K."/>
            <person name="Barbian K."/>
            <person name="Babar A."/>
            <person name="Rosenke K."/>
        </authorList>
    </citation>
    <scope>NUCLEOTIDE SEQUENCE</scope>
    <source>
        <strain evidence="3">UB2112</strain>
    </source>
</reference>
<dbReference type="AlphaFoldDB" id="A0A1K0G872"/>
<feature type="signal peptide" evidence="2">
    <location>
        <begin position="1"/>
        <end position="20"/>
    </location>
</feature>
<evidence type="ECO:0000313" key="4">
    <source>
        <dbReference type="EMBL" id="SYW75681.1"/>
    </source>
</evidence>
<feature type="region of interest" description="Disordered" evidence="1">
    <location>
        <begin position="25"/>
        <end position="79"/>
    </location>
</feature>
<dbReference type="Proteomes" id="UP000658997">
    <property type="component" value="Unassembled WGS sequence"/>
</dbReference>
<organism evidence="3 5">
    <name type="scientific">Ustilago bromivora</name>
    <dbReference type="NCBI Taxonomy" id="307758"/>
    <lineage>
        <taxon>Eukaryota</taxon>
        <taxon>Fungi</taxon>
        <taxon>Dikarya</taxon>
        <taxon>Basidiomycota</taxon>
        <taxon>Ustilaginomycotina</taxon>
        <taxon>Ustilaginomycetes</taxon>
        <taxon>Ustilaginales</taxon>
        <taxon>Ustilaginaceae</taxon>
        <taxon>Ustilago</taxon>
    </lineage>
</organism>
<sequence>MKYFAFSMVSALALASFGSARPLPQSQATAQQQPQAHFAPSSQQQSSQTGSAGGYAGTATAGQNNDYSQVAPGNQVMNGGGQSASLEGLAGSVLQGGGLGSFLGRRQSDGESSQDASAGGYAGSGTAHQNNDYSTVAPGNSVQLGGSQSSSNEGTAGSVSQQGGADFTAYVKRMVPHDPSASAGLLEMLQSGELPTKIAACVADNSNGQSNGNGNSNSNKAPVWIAYTDFGPVDDSEESHSLSHYMSIGPVVYPEPRPAL</sequence>
<dbReference type="EMBL" id="ULHB01000009">
    <property type="protein sequence ID" value="SYW75681.1"/>
    <property type="molecule type" value="Genomic_DNA"/>
</dbReference>
<evidence type="ECO:0000256" key="2">
    <source>
        <dbReference type="SAM" id="SignalP"/>
    </source>
</evidence>
<feature type="compositionally biased region" description="Low complexity" evidence="1">
    <location>
        <begin position="25"/>
        <end position="50"/>
    </location>
</feature>
<accession>A0A1K0G872</accession>
<evidence type="ECO:0000313" key="6">
    <source>
        <dbReference type="Proteomes" id="UP000658997"/>
    </source>
</evidence>
<evidence type="ECO:0000313" key="3">
    <source>
        <dbReference type="EMBL" id="SAM83913.1"/>
    </source>
</evidence>
<name>A0A1K0G872_9BASI</name>
<feature type="compositionally biased region" description="Polar residues" evidence="1">
    <location>
        <begin position="128"/>
        <end position="161"/>
    </location>
</feature>
<feature type="region of interest" description="Disordered" evidence="1">
    <location>
        <begin position="100"/>
        <end position="161"/>
    </location>
</feature>
<feature type="chain" id="PRO_5038218773" evidence="2">
    <location>
        <begin position="21"/>
        <end position="260"/>
    </location>
</feature>
<protein>
    <submittedName>
        <fullName evidence="3">Uncharacterized protein</fullName>
    </submittedName>
</protein>
<reference evidence="5" key="1">
    <citation type="submission" date="2016-04" db="EMBL/GenBank/DDBJ databases">
        <authorList>
            <person name="Guldener U."/>
            <person name="Guldener U."/>
        </authorList>
    </citation>
    <scope>NUCLEOTIDE SEQUENCE [LARGE SCALE GENOMIC DNA]</scope>
    <source>
        <strain evidence="5">UB2112</strain>
    </source>
</reference>
<dbReference type="EMBL" id="LT558128">
    <property type="protein sequence ID" value="SAM83913.1"/>
    <property type="molecule type" value="Genomic_DNA"/>
</dbReference>
<feature type="compositionally biased region" description="Polar residues" evidence="1">
    <location>
        <begin position="64"/>
        <end position="77"/>
    </location>
</feature>
<keyword evidence="2" id="KW-0732">Signal</keyword>
<evidence type="ECO:0000256" key="1">
    <source>
        <dbReference type="SAM" id="MobiDB-lite"/>
    </source>
</evidence>
<gene>
    <name evidence="4" type="ORF">UBRO2_00836</name>
    <name evidence="3" type="ORF">UBRO_06233</name>
</gene>
<evidence type="ECO:0000313" key="5">
    <source>
        <dbReference type="Proteomes" id="UP000179920"/>
    </source>
</evidence>
<feature type="compositionally biased region" description="Low complexity" evidence="1">
    <location>
        <begin position="113"/>
        <end position="127"/>
    </location>
</feature>
<proteinExistence type="predicted"/>
<dbReference type="OrthoDB" id="2556109at2759"/>
<reference evidence="4" key="3">
    <citation type="submission" date="2018-08" db="EMBL/GenBank/DDBJ databases">
        <authorList>
            <person name="Guldener U."/>
        </authorList>
    </citation>
    <scope>NUCLEOTIDE SEQUENCE</scope>
    <source>
        <strain evidence="4">UB2</strain>
    </source>
</reference>
<keyword evidence="6" id="KW-1185">Reference proteome</keyword>